<protein>
    <submittedName>
        <fullName evidence="3">Uncharacterized protein</fullName>
    </submittedName>
</protein>
<dbReference type="AlphaFoldDB" id="A0A183WTP1"/>
<dbReference type="WBParaSite" id="TREG1_117000.1">
    <property type="protein sequence ID" value="TREG1_117000.1"/>
    <property type="gene ID" value="TREG1_117000"/>
</dbReference>
<reference evidence="3" key="2">
    <citation type="submission" date="2023-11" db="UniProtKB">
        <authorList>
            <consortium name="WormBaseParasite"/>
        </authorList>
    </citation>
    <scope>IDENTIFICATION</scope>
</reference>
<keyword evidence="2" id="KW-1185">Reference proteome</keyword>
<feature type="compositionally biased region" description="Low complexity" evidence="1">
    <location>
        <begin position="12"/>
        <end position="29"/>
    </location>
</feature>
<evidence type="ECO:0000313" key="2">
    <source>
        <dbReference type="Proteomes" id="UP000050795"/>
    </source>
</evidence>
<sequence>MNEMSSTNFGGTSNSFSDSGTPSTSPSSNHPRAPALLFQDLSIFSNDASIISSNSSDPTIIHDNDDDVLPSDSEQTVNFACISNEIFSVESVSSLSPLQLNFPITSITPTIFPPVLLVIV</sequence>
<accession>A0A183WTP1</accession>
<reference evidence="2" key="1">
    <citation type="submission" date="2022-06" db="EMBL/GenBank/DDBJ databases">
        <authorList>
            <person name="Berger JAMES D."/>
            <person name="Berger JAMES D."/>
        </authorList>
    </citation>
    <scope>NUCLEOTIDE SEQUENCE [LARGE SCALE GENOMIC DNA]</scope>
</reference>
<name>A0A183WTP1_TRIRE</name>
<dbReference type="Proteomes" id="UP000050795">
    <property type="component" value="Unassembled WGS sequence"/>
</dbReference>
<evidence type="ECO:0000256" key="1">
    <source>
        <dbReference type="SAM" id="MobiDB-lite"/>
    </source>
</evidence>
<feature type="compositionally biased region" description="Polar residues" evidence="1">
    <location>
        <begin position="1"/>
        <end position="11"/>
    </location>
</feature>
<proteinExistence type="predicted"/>
<feature type="region of interest" description="Disordered" evidence="1">
    <location>
        <begin position="1"/>
        <end position="33"/>
    </location>
</feature>
<evidence type="ECO:0000313" key="3">
    <source>
        <dbReference type="WBParaSite" id="TREG1_117000.1"/>
    </source>
</evidence>
<organism evidence="2 3">
    <name type="scientific">Trichobilharzia regenti</name>
    <name type="common">Nasal bird schistosome</name>
    <dbReference type="NCBI Taxonomy" id="157069"/>
    <lineage>
        <taxon>Eukaryota</taxon>
        <taxon>Metazoa</taxon>
        <taxon>Spiralia</taxon>
        <taxon>Lophotrochozoa</taxon>
        <taxon>Platyhelminthes</taxon>
        <taxon>Trematoda</taxon>
        <taxon>Digenea</taxon>
        <taxon>Strigeidida</taxon>
        <taxon>Schistosomatoidea</taxon>
        <taxon>Schistosomatidae</taxon>
        <taxon>Trichobilharzia</taxon>
    </lineage>
</organism>